<reference evidence="1 2" key="1">
    <citation type="journal article" date="2016" name="Front. Microbiol.">
        <title>Genomic Resource of Rice Seed Associated Bacteria.</title>
        <authorList>
            <person name="Midha S."/>
            <person name="Bansal K."/>
            <person name="Sharma S."/>
            <person name="Kumar N."/>
            <person name="Patil P.P."/>
            <person name="Chaudhry V."/>
            <person name="Patil P.B."/>
        </authorList>
    </citation>
    <scope>NUCLEOTIDE SEQUENCE [LARGE SCALE GENOMIC DNA]</scope>
    <source>
        <strain evidence="1 2">SB4</strain>
    </source>
</reference>
<accession>A0A147INY5</accession>
<dbReference type="Proteomes" id="UP000074072">
    <property type="component" value="Unassembled WGS sequence"/>
</dbReference>
<dbReference type="AlphaFoldDB" id="A0A147INY5"/>
<dbReference type="PATRIC" id="fig|33051.4.peg.3832"/>
<comment type="caution">
    <text evidence="1">The sequence shown here is derived from an EMBL/GenBank/DDBJ whole genome shotgun (WGS) entry which is preliminary data.</text>
</comment>
<dbReference type="EMBL" id="LDTE01000096">
    <property type="protein sequence ID" value="KTT96880.1"/>
    <property type="molecule type" value="Genomic_DNA"/>
</dbReference>
<sequence>MPDCHARAVGHRAAPAGRGGIVGRNAVLTYLNALQGARYVELAELRAANEDFMLGWAQRVIFTFPPTIRKAA</sequence>
<protein>
    <submittedName>
        <fullName evidence="1">Uncharacterized protein</fullName>
    </submittedName>
</protein>
<organism evidence="1 2">
    <name type="scientific">Sphingomonas sanguinis</name>
    <dbReference type="NCBI Taxonomy" id="33051"/>
    <lineage>
        <taxon>Bacteria</taxon>
        <taxon>Pseudomonadati</taxon>
        <taxon>Pseudomonadota</taxon>
        <taxon>Alphaproteobacteria</taxon>
        <taxon>Sphingomonadales</taxon>
        <taxon>Sphingomonadaceae</taxon>
        <taxon>Sphingomonas</taxon>
    </lineage>
</organism>
<gene>
    <name evidence="1" type="ORF">SB4_14340</name>
</gene>
<dbReference type="RefSeq" id="WP_058753100.1">
    <property type="nucleotide sequence ID" value="NZ_LDTE01000096.1"/>
</dbReference>
<name>A0A147INY5_9SPHN</name>
<evidence type="ECO:0000313" key="1">
    <source>
        <dbReference type="EMBL" id="KTT96880.1"/>
    </source>
</evidence>
<proteinExistence type="predicted"/>
<evidence type="ECO:0000313" key="2">
    <source>
        <dbReference type="Proteomes" id="UP000074072"/>
    </source>
</evidence>